<dbReference type="AlphaFoldDB" id="A0AA39DG53"/>
<evidence type="ECO:0000259" key="1">
    <source>
        <dbReference type="Pfam" id="PF23247"/>
    </source>
</evidence>
<comment type="caution">
    <text evidence="2">The sequence shown here is derived from an EMBL/GenBank/DDBJ whole genome shotgun (WGS) entry which is preliminary data.</text>
</comment>
<proteinExistence type="predicted"/>
<organism evidence="2 3">
    <name type="scientific">Vitis rotundifolia</name>
    <name type="common">Muscadine grape</name>
    <dbReference type="NCBI Taxonomy" id="103349"/>
    <lineage>
        <taxon>Eukaryota</taxon>
        <taxon>Viridiplantae</taxon>
        <taxon>Streptophyta</taxon>
        <taxon>Embryophyta</taxon>
        <taxon>Tracheophyta</taxon>
        <taxon>Spermatophyta</taxon>
        <taxon>Magnoliopsida</taxon>
        <taxon>eudicotyledons</taxon>
        <taxon>Gunneridae</taxon>
        <taxon>Pentapetalae</taxon>
        <taxon>rosids</taxon>
        <taxon>Vitales</taxon>
        <taxon>Vitaceae</taxon>
        <taxon>Viteae</taxon>
        <taxon>Vitis</taxon>
    </lineage>
</organism>
<dbReference type="InterPro" id="IPR057135">
    <property type="entry name" value="At4g27190-like_LRR"/>
</dbReference>
<evidence type="ECO:0000313" key="2">
    <source>
        <dbReference type="EMBL" id="KAJ9682450.1"/>
    </source>
</evidence>
<gene>
    <name evidence="2" type="ORF">PVL29_018380</name>
</gene>
<dbReference type="Proteomes" id="UP001168098">
    <property type="component" value="Unassembled WGS sequence"/>
</dbReference>
<keyword evidence="3" id="KW-1185">Reference proteome</keyword>
<accession>A0AA39DG53</accession>
<evidence type="ECO:0000313" key="3">
    <source>
        <dbReference type="Proteomes" id="UP001168098"/>
    </source>
</evidence>
<feature type="domain" description="Disease resistance protein At4g27190-like leucine-rich repeats" evidence="1">
    <location>
        <begin position="7"/>
        <end position="76"/>
    </location>
</feature>
<reference evidence="2 3" key="1">
    <citation type="journal article" date="2023" name="BMC Biotechnol.">
        <title>Vitis rotundifolia cv Carlos genome sequencing.</title>
        <authorList>
            <person name="Huff M."/>
            <person name="Hulse-Kemp A."/>
            <person name="Scheffler B."/>
            <person name="Youngblood R."/>
            <person name="Simpson S."/>
            <person name="Babiker E."/>
            <person name="Staton M."/>
        </authorList>
    </citation>
    <scope>NUCLEOTIDE SEQUENCE [LARGE SCALE GENOMIC DNA]</scope>
    <source>
        <tissue evidence="2">Leaf</tissue>
    </source>
</reference>
<dbReference type="Pfam" id="PF23247">
    <property type="entry name" value="LRR_RPS2"/>
    <property type="match status" value="1"/>
</dbReference>
<dbReference type="EMBL" id="JARBHA010000014">
    <property type="protein sequence ID" value="KAJ9682450.1"/>
    <property type="molecule type" value="Genomic_DNA"/>
</dbReference>
<protein>
    <recommendedName>
        <fullName evidence="1">Disease resistance protein At4g27190-like leucine-rich repeats domain-containing protein</fullName>
    </recommendedName>
</protein>
<sequence>MEWINVKEVVIATLLSKLVLYFLPSLKHIWNKDPYGILTFQNIKLLEVGHCQSLKYFFPASLVRDLVQLQDLRVSSYGVEELVVKEDGVETAPRFVFPIMTSLRLMNLQQFKSFYPGTHTIMAFVEKAGGV</sequence>
<name>A0AA39DG53_VITRO</name>